<evidence type="ECO:0000313" key="1">
    <source>
        <dbReference type="EMBL" id="ARD22620.1"/>
    </source>
</evidence>
<accession>A0ABM6JKD0</accession>
<dbReference type="InterPro" id="IPR021730">
    <property type="entry name" value="YdbH"/>
</dbReference>
<dbReference type="EMBL" id="CP020472">
    <property type="protein sequence ID" value="ARD22620.1"/>
    <property type="molecule type" value="Genomic_DNA"/>
</dbReference>
<reference evidence="1 2" key="1">
    <citation type="submission" date="2017-03" db="EMBL/GenBank/DDBJ databases">
        <title>Genome sequencing of Shewanella japonica KCTC 22435.</title>
        <authorList>
            <person name="Kim K.M."/>
        </authorList>
    </citation>
    <scope>NUCLEOTIDE SEQUENCE [LARGE SCALE GENOMIC DNA]</scope>
    <source>
        <strain evidence="1 2">KCTC 22435</strain>
    </source>
</reference>
<name>A0ABM6JKD0_9GAMM</name>
<dbReference type="Proteomes" id="UP000191820">
    <property type="component" value="Chromosome"/>
</dbReference>
<proteinExistence type="predicted"/>
<evidence type="ECO:0008006" key="3">
    <source>
        <dbReference type="Google" id="ProtNLM"/>
    </source>
</evidence>
<sequence length="1030" mass="114956">MTVRIFTVKRLLIVCLTLATIFAVFIQQNFRSIALNIVNSLAEPYNVRVLDAKVSIDSANQWHFPFILVRYQDSEIALHEVKIQLNNGYNVLKNIKLSLEDISDFSVNKIDVNLGDSFFQPQQQTDNAGSIGLSLSHIPEIKLAAINIYLPFQNNDRAIIQAKHLNLLTPKLSHAQPSRSIRKTLSGEFLVMQQAVANLSLTLDSTQWQLTHYTELNSLREGLEQLSLTLNEYALHTQKDSLQDKERASSSLEQSSFLSTLDSLQSAINTHMLTIKGLWNSTTSIDLITGAIQSKQTINELTISSSAVKNVAFNPASPIQLEINYKPEADTVSPNLNVILAPISWQQSTDKRQLEQLIQLLQPSIVLPTDKHELIKQLEHPILWQLALTKPLTIQTRLDDQTTITANYDAAINISHPVLSADITLKNNHIVKDNSDISFDAEVLSHLKQKQHINLTAMDFIPHEISFENSELTTDISIKATNNTADMVINSASIYSDKLDATINHKNLNTKNVYWQLTETSSLAVSQTPSLTSSNAALQPSNLNPSNSPVPLRSVIKFNVNGFALGFDSFSFTQPTPLAFNKPSYEAQLGKFRIEAKQNIELTLNETTPSIDLLSQALSQTNQSTLSWQLNNIKLDKLIPSKSRTRRYKALRFDQINLDQTLSLKQQLLTGTEQWQLDALSLSSYHLLKLPQQHQPASLAGQWSFDTELADILSTFEHTQMLPDNMKIDGRSKLNAGFALIEAQGVSLFEMKFEQQLTNIDAKYHENVMYDATAQANCQFNWQQAHSTPERPETFSQSRLLCQQAQIDIPEAYAGINLDNINLSANLSLGKNEQVPAKNWLQEISGLSDTDVNLTASGDLLDGEFLIPEFYLRLHDISEGYFVLNGISLEALLAAQPQVGVYANGIFDGVLPATLVDGKVTIAGGHLAARKPGGLIQVSNNPALEQIRASQPHLDFVVQALEHLEYSQLSSTFDMKDNGDASLKVQVKGKSQDIERPIHLNYSHEENLFQLYKSTQIGNQLQNDIERSVK</sequence>
<evidence type="ECO:0000313" key="2">
    <source>
        <dbReference type="Proteomes" id="UP000191820"/>
    </source>
</evidence>
<protein>
    <recommendedName>
        <fullName evidence="3">Dicarboxylate transport domain-containing protein</fullName>
    </recommendedName>
</protein>
<dbReference type="RefSeq" id="WP_080915896.1">
    <property type="nucleotide sequence ID" value="NZ_CP020472.1"/>
</dbReference>
<organism evidence="1 2">
    <name type="scientific">Shewanella japonica</name>
    <dbReference type="NCBI Taxonomy" id="93973"/>
    <lineage>
        <taxon>Bacteria</taxon>
        <taxon>Pseudomonadati</taxon>
        <taxon>Pseudomonadota</taxon>
        <taxon>Gammaproteobacteria</taxon>
        <taxon>Alteromonadales</taxon>
        <taxon>Shewanellaceae</taxon>
        <taxon>Shewanella</taxon>
    </lineage>
</organism>
<dbReference type="Pfam" id="PF11739">
    <property type="entry name" value="YdbH-like"/>
    <property type="match status" value="1"/>
</dbReference>
<gene>
    <name evidence="1" type="ORF">SJ2017_2330</name>
</gene>
<keyword evidence="2" id="KW-1185">Reference proteome</keyword>